<accession>A0A7H1B3K5</accession>
<evidence type="ECO:0000313" key="4">
    <source>
        <dbReference type="Proteomes" id="UP000516428"/>
    </source>
</evidence>
<feature type="chain" id="PRO_5029018986" description="DUF3558 domain-containing protein" evidence="2">
    <location>
        <begin position="22"/>
        <end position="221"/>
    </location>
</feature>
<evidence type="ECO:0000256" key="1">
    <source>
        <dbReference type="SAM" id="MobiDB-lite"/>
    </source>
</evidence>
<feature type="region of interest" description="Disordered" evidence="1">
    <location>
        <begin position="32"/>
        <end position="58"/>
    </location>
</feature>
<evidence type="ECO:0000256" key="2">
    <source>
        <dbReference type="SAM" id="SignalP"/>
    </source>
</evidence>
<evidence type="ECO:0008006" key="5">
    <source>
        <dbReference type="Google" id="ProtNLM"/>
    </source>
</evidence>
<organism evidence="3 4">
    <name type="scientific">Streptomyces xanthii</name>
    <dbReference type="NCBI Taxonomy" id="2768069"/>
    <lineage>
        <taxon>Bacteria</taxon>
        <taxon>Bacillati</taxon>
        <taxon>Actinomycetota</taxon>
        <taxon>Actinomycetes</taxon>
        <taxon>Kitasatosporales</taxon>
        <taxon>Streptomycetaceae</taxon>
        <taxon>Streptomyces</taxon>
    </lineage>
</organism>
<feature type="signal peptide" evidence="2">
    <location>
        <begin position="1"/>
        <end position="21"/>
    </location>
</feature>
<dbReference type="KEGG" id="sxn:IAG42_06495"/>
<sequence>MRSLPLPVALTVRLLPVAVLACAGWAYSTGPMSPPHDTENKAAPQSSAPRSPSAKVAAKTYAEPPVPCGTVTAKTVAALVPGAKAAGKELSATDAKVRRGCSWSALKGYDYRWLDVTFEVKGSDALAKQLFASAGEAAGADSGAKAQDIGDEARLTTELMKKDGQETREAVVAVRKGNVLVTVTFNGSDFESKGAPSADTMTGGAIQAARDAVAGLGSGKG</sequence>
<dbReference type="RefSeq" id="WP_188336064.1">
    <property type="nucleotide sequence ID" value="NZ_CP061281.1"/>
</dbReference>
<reference evidence="3 4" key="1">
    <citation type="submission" date="2020-09" db="EMBL/GenBank/DDBJ databases">
        <title>A novel species.</title>
        <authorList>
            <person name="Gao J."/>
        </authorList>
    </citation>
    <scope>NUCLEOTIDE SEQUENCE [LARGE SCALE GENOMIC DNA]</scope>
    <source>
        <strain evidence="3 4">CRXT-Y-14</strain>
    </source>
</reference>
<feature type="compositionally biased region" description="Low complexity" evidence="1">
    <location>
        <begin position="42"/>
        <end position="54"/>
    </location>
</feature>
<dbReference type="EMBL" id="CP061281">
    <property type="protein sequence ID" value="QNS03310.1"/>
    <property type="molecule type" value="Genomic_DNA"/>
</dbReference>
<dbReference type="Proteomes" id="UP000516428">
    <property type="component" value="Chromosome"/>
</dbReference>
<evidence type="ECO:0000313" key="3">
    <source>
        <dbReference type="EMBL" id="QNS03310.1"/>
    </source>
</evidence>
<proteinExistence type="predicted"/>
<gene>
    <name evidence="3" type="ORF">IAG42_06495</name>
</gene>
<keyword evidence="2" id="KW-0732">Signal</keyword>
<name>A0A7H1B3K5_9ACTN</name>
<protein>
    <recommendedName>
        <fullName evidence="5">DUF3558 domain-containing protein</fullName>
    </recommendedName>
</protein>
<dbReference type="AlphaFoldDB" id="A0A7H1B3K5"/>
<keyword evidence="4" id="KW-1185">Reference proteome</keyword>